<keyword evidence="2" id="KW-1185">Reference proteome</keyword>
<protein>
    <submittedName>
        <fullName evidence="1">Uncharacterized protein</fullName>
    </submittedName>
</protein>
<proteinExistence type="predicted"/>
<dbReference type="EMBL" id="CP089983">
    <property type="protein sequence ID" value="WXB02100.1"/>
    <property type="molecule type" value="Genomic_DNA"/>
</dbReference>
<sequence>MSSLPLSSEVALAILGDAVQLLAVKEAALTGAPGAMKMPPAGDWLSRAKGKLSGGLGAKGNLVLAGGTLGAGLLASKGLRATTQHMSGEARPQVFGADPESLGYRLPVNVNAYGVPQNGPR</sequence>
<evidence type="ECO:0000313" key="2">
    <source>
        <dbReference type="Proteomes" id="UP001374803"/>
    </source>
</evidence>
<dbReference type="RefSeq" id="WP_394831725.1">
    <property type="nucleotide sequence ID" value="NZ_CP089929.1"/>
</dbReference>
<name>A0ABZ2KYN3_9BACT</name>
<accession>A0ABZ2KYN3</accession>
<evidence type="ECO:0000313" key="1">
    <source>
        <dbReference type="EMBL" id="WXB02100.1"/>
    </source>
</evidence>
<reference evidence="1" key="1">
    <citation type="submission" date="2021-12" db="EMBL/GenBank/DDBJ databases">
        <title>Discovery of the Pendulisporaceae a myxobacterial family with distinct sporulation behavior and unique specialized metabolism.</title>
        <authorList>
            <person name="Garcia R."/>
            <person name="Popoff A."/>
            <person name="Bader C.D."/>
            <person name="Loehr J."/>
            <person name="Walesch S."/>
            <person name="Walt C."/>
            <person name="Boldt J."/>
            <person name="Bunk B."/>
            <person name="Haeckl F.J.F.P.J."/>
            <person name="Gunesch A.P."/>
            <person name="Birkelbach J."/>
            <person name="Nuebel U."/>
            <person name="Pietschmann T."/>
            <person name="Bach T."/>
            <person name="Mueller R."/>
        </authorList>
    </citation>
    <scope>NUCLEOTIDE SEQUENCE</scope>
    <source>
        <strain evidence="1">MSr11367</strain>
    </source>
</reference>
<organism evidence="1 2">
    <name type="scientific">Pendulispora rubella</name>
    <dbReference type="NCBI Taxonomy" id="2741070"/>
    <lineage>
        <taxon>Bacteria</taxon>
        <taxon>Pseudomonadati</taxon>
        <taxon>Myxococcota</taxon>
        <taxon>Myxococcia</taxon>
        <taxon>Myxococcales</taxon>
        <taxon>Sorangiineae</taxon>
        <taxon>Pendulisporaceae</taxon>
        <taxon>Pendulispora</taxon>
    </lineage>
</organism>
<gene>
    <name evidence="1" type="ORF">LVJ94_34950</name>
</gene>
<dbReference type="Proteomes" id="UP001374803">
    <property type="component" value="Chromosome"/>
</dbReference>